<organism evidence="3 4">
    <name type="scientific">Carnegiea gigantea</name>
    <dbReference type="NCBI Taxonomy" id="171969"/>
    <lineage>
        <taxon>Eukaryota</taxon>
        <taxon>Viridiplantae</taxon>
        <taxon>Streptophyta</taxon>
        <taxon>Embryophyta</taxon>
        <taxon>Tracheophyta</taxon>
        <taxon>Spermatophyta</taxon>
        <taxon>Magnoliopsida</taxon>
        <taxon>eudicotyledons</taxon>
        <taxon>Gunneridae</taxon>
        <taxon>Pentapetalae</taxon>
        <taxon>Caryophyllales</taxon>
        <taxon>Cactineae</taxon>
        <taxon>Cactaceae</taxon>
        <taxon>Cactoideae</taxon>
        <taxon>Echinocereeae</taxon>
        <taxon>Carnegiea</taxon>
    </lineage>
</organism>
<gene>
    <name evidence="3" type="ORF">Cgig2_025084</name>
</gene>
<keyword evidence="4" id="KW-1185">Reference proteome</keyword>
<dbReference type="Proteomes" id="UP001153076">
    <property type="component" value="Unassembled WGS sequence"/>
</dbReference>
<dbReference type="AlphaFoldDB" id="A0A9Q1KIP3"/>
<evidence type="ECO:0008006" key="5">
    <source>
        <dbReference type="Google" id="ProtNLM"/>
    </source>
</evidence>
<protein>
    <recommendedName>
        <fullName evidence="5">Transposase, Ptta/En/Spm, plant</fullName>
    </recommendedName>
</protein>
<evidence type="ECO:0000313" key="3">
    <source>
        <dbReference type="EMBL" id="KAJ8444083.1"/>
    </source>
</evidence>
<evidence type="ECO:0000256" key="1">
    <source>
        <dbReference type="SAM" id="Coils"/>
    </source>
</evidence>
<name>A0A9Q1KIP3_9CARY</name>
<dbReference type="PANTHER" id="PTHR33499">
    <property type="entry name" value="OS12G0282400 PROTEIN-RELATED"/>
    <property type="match status" value="1"/>
</dbReference>
<dbReference type="OrthoDB" id="1300094at2759"/>
<reference evidence="3" key="1">
    <citation type="submission" date="2022-04" db="EMBL/GenBank/DDBJ databases">
        <title>Carnegiea gigantea Genome sequencing and assembly v2.</title>
        <authorList>
            <person name="Copetti D."/>
            <person name="Sanderson M.J."/>
            <person name="Burquez A."/>
            <person name="Wojciechowski M.F."/>
        </authorList>
    </citation>
    <scope>NUCLEOTIDE SEQUENCE</scope>
    <source>
        <strain evidence="3">SGP5-SGP5p</strain>
        <tissue evidence="3">Aerial part</tissue>
    </source>
</reference>
<dbReference type="EMBL" id="JAKOGI010000107">
    <property type="protein sequence ID" value="KAJ8444083.1"/>
    <property type="molecule type" value="Genomic_DNA"/>
</dbReference>
<feature type="coiled-coil region" evidence="1">
    <location>
        <begin position="281"/>
        <end position="319"/>
    </location>
</feature>
<comment type="caution">
    <text evidence="3">The sequence shown here is derived from an EMBL/GenBank/DDBJ whole genome shotgun (WGS) entry which is preliminary data.</text>
</comment>
<feature type="region of interest" description="Disordered" evidence="2">
    <location>
        <begin position="329"/>
        <end position="351"/>
    </location>
</feature>
<dbReference type="PANTHER" id="PTHR33499:SF40">
    <property type="entry name" value="TRANSPOSASE-ASSOCIATED DOMAIN-CONTAINING PROTEIN"/>
    <property type="match status" value="1"/>
</dbReference>
<keyword evidence="1" id="KW-0175">Coiled coil</keyword>
<feature type="region of interest" description="Disordered" evidence="2">
    <location>
        <begin position="1"/>
        <end position="54"/>
    </location>
</feature>
<evidence type="ECO:0000313" key="4">
    <source>
        <dbReference type="Proteomes" id="UP001153076"/>
    </source>
</evidence>
<feature type="compositionally biased region" description="Polar residues" evidence="2">
    <location>
        <begin position="38"/>
        <end position="54"/>
    </location>
</feature>
<sequence length="351" mass="39213">MAKSPKKRTITKKGCMGSLMKKSMKQPKEKQVPLSGRITRSSTQSDQIASTKSKTVGQTSYQFVNEVGQDMEPTNANIRVHEDFDNRDNVQEVGDNIEGANAVESVDDSGFGTNNLKRKRRANQRLRGPNKCKQLSNLKNGEKLEVTYFHNGPVGANHKIITRHIGKLVRDPNVCPIRGRSWNEIDENAKEHMWAAILGGKDGNLPTVAEIFKETRQQKSGTLDEESCNKLEEIITKSKENPHYSAFELAEGCFGPQDRNHVACFGYGMKPKDVRGPLPSRAELQAQLRAKEKENVSLHKRIDDLEDAHNREIKKLEDQMRIVVEMVMSTKSPSDASMGGATSGSDHDQDD</sequence>
<proteinExistence type="predicted"/>
<evidence type="ECO:0000256" key="2">
    <source>
        <dbReference type="SAM" id="MobiDB-lite"/>
    </source>
</evidence>
<feature type="compositionally biased region" description="Basic residues" evidence="2">
    <location>
        <begin position="1"/>
        <end position="11"/>
    </location>
</feature>
<accession>A0A9Q1KIP3</accession>